<comment type="caution">
    <text evidence="1">The sequence shown here is derived from an EMBL/GenBank/DDBJ whole genome shotgun (WGS) entry which is preliminary data.</text>
</comment>
<protein>
    <submittedName>
        <fullName evidence="1">Uncharacterized protein</fullName>
    </submittedName>
</protein>
<dbReference type="AlphaFoldDB" id="A0AAV1RX81"/>
<dbReference type="Proteomes" id="UP001314170">
    <property type="component" value="Unassembled WGS sequence"/>
</dbReference>
<keyword evidence="2" id="KW-1185">Reference proteome</keyword>
<dbReference type="EMBL" id="CAWUPB010001160">
    <property type="protein sequence ID" value="CAK7341615.1"/>
    <property type="molecule type" value="Genomic_DNA"/>
</dbReference>
<dbReference type="GO" id="GO:0003729">
    <property type="term" value="F:mRNA binding"/>
    <property type="evidence" value="ECO:0007669"/>
    <property type="project" value="TreeGrafter"/>
</dbReference>
<evidence type="ECO:0000313" key="2">
    <source>
        <dbReference type="Proteomes" id="UP001314170"/>
    </source>
</evidence>
<gene>
    <name evidence="1" type="ORF">DCAF_LOCUS16373</name>
</gene>
<accession>A0AAV1RX81</accession>
<dbReference type="GO" id="GO:0005737">
    <property type="term" value="C:cytoplasm"/>
    <property type="evidence" value="ECO:0007669"/>
    <property type="project" value="TreeGrafter"/>
</dbReference>
<dbReference type="PANTHER" id="PTHR23111:SF30">
    <property type="entry name" value="ZINC FINGER PROTEIN VAR3, CHLOROPLASTIC"/>
    <property type="match status" value="1"/>
</dbReference>
<sequence length="343" mass="38970">MSSNATKFLMLLTTATTTPSPLRYPSLLRLTRHHSHHIPSSLSSLSHHHLNLFSHSLPYPLKINSSPCDHYHHQLHTSAHFSDSPSPSTSFPSTSGFSHPWPEWSNFVKNLSVAGYFNIKHGFNTPIDEVISVDDLPEEFLHSCTASLAFARDKPHALGMLSRRDIEVVVQNGSPFLFKNSDDSVRRMELFLHGSDSNVKFNVDSERTSIYFDVDSEASRRLMPSMFSRGNIDWNKIKYFEESQEHFNVVPNTDKARTLDLMKFLLSYASILVSSEKTNLLNAQLVESSVRSLFTELTQLGYNAVETTLSGSFQNQFPDRYGQTPRPRGQNIEMKRGDWICSR</sequence>
<dbReference type="PANTHER" id="PTHR23111">
    <property type="entry name" value="ZINC FINGER PROTEIN"/>
    <property type="match status" value="1"/>
</dbReference>
<name>A0AAV1RX81_9ROSI</name>
<evidence type="ECO:0000313" key="1">
    <source>
        <dbReference type="EMBL" id="CAK7341615.1"/>
    </source>
</evidence>
<organism evidence="1 2">
    <name type="scientific">Dovyalis caffra</name>
    <dbReference type="NCBI Taxonomy" id="77055"/>
    <lineage>
        <taxon>Eukaryota</taxon>
        <taxon>Viridiplantae</taxon>
        <taxon>Streptophyta</taxon>
        <taxon>Embryophyta</taxon>
        <taxon>Tracheophyta</taxon>
        <taxon>Spermatophyta</taxon>
        <taxon>Magnoliopsida</taxon>
        <taxon>eudicotyledons</taxon>
        <taxon>Gunneridae</taxon>
        <taxon>Pentapetalae</taxon>
        <taxon>rosids</taxon>
        <taxon>fabids</taxon>
        <taxon>Malpighiales</taxon>
        <taxon>Salicaceae</taxon>
        <taxon>Flacourtieae</taxon>
        <taxon>Dovyalis</taxon>
    </lineage>
</organism>
<reference evidence="1 2" key="1">
    <citation type="submission" date="2024-01" db="EMBL/GenBank/DDBJ databases">
        <authorList>
            <person name="Waweru B."/>
        </authorList>
    </citation>
    <scope>NUCLEOTIDE SEQUENCE [LARGE SCALE GENOMIC DNA]</scope>
</reference>
<proteinExistence type="predicted"/>